<dbReference type="Proteomes" id="UP000178925">
    <property type="component" value="Unassembled WGS sequence"/>
</dbReference>
<gene>
    <name evidence="1" type="ORF">A2242_03400</name>
</gene>
<reference evidence="1 2" key="1">
    <citation type="journal article" date="2016" name="Nat. Commun.">
        <title>Thousands of microbial genomes shed light on interconnected biogeochemical processes in an aquifer system.</title>
        <authorList>
            <person name="Anantharaman K."/>
            <person name="Brown C.T."/>
            <person name="Hug L.A."/>
            <person name="Sharon I."/>
            <person name="Castelle C.J."/>
            <person name="Probst A.J."/>
            <person name="Thomas B.C."/>
            <person name="Singh A."/>
            <person name="Wilkins M.J."/>
            <person name="Karaoz U."/>
            <person name="Brodie E.L."/>
            <person name="Williams K.H."/>
            <person name="Hubbard S.S."/>
            <person name="Banfield J.F."/>
        </authorList>
    </citation>
    <scope>NUCLEOTIDE SEQUENCE [LARGE SCALE GENOMIC DNA]</scope>
</reference>
<proteinExistence type="predicted"/>
<accession>A0A1F5SQQ6</accession>
<protein>
    <submittedName>
        <fullName evidence="1">Uncharacterized protein</fullName>
    </submittedName>
</protein>
<organism evidence="1 2">
    <name type="scientific">Candidatus Falkowbacteria bacterium RIFOXYA2_FULL_47_9</name>
    <dbReference type="NCBI Taxonomy" id="1797995"/>
    <lineage>
        <taxon>Bacteria</taxon>
        <taxon>Candidatus Falkowiibacteriota</taxon>
    </lineage>
</organism>
<dbReference type="AlphaFoldDB" id="A0A1F5SQQ6"/>
<comment type="caution">
    <text evidence="1">The sequence shown here is derived from an EMBL/GenBank/DDBJ whole genome shotgun (WGS) entry which is preliminary data.</text>
</comment>
<evidence type="ECO:0000313" key="1">
    <source>
        <dbReference type="EMBL" id="OGF29000.1"/>
    </source>
</evidence>
<dbReference type="EMBL" id="MFGC01000002">
    <property type="protein sequence ID" value="OGF29000.1"/>
    <property type="molecule type" value="Genomic_DNA"/>
</dbReference>
<name>A0A1F5SQQ6_9BACT</name>
<evidence type="ECO:0000313" key="2">
    <source>
        <dbReference type="Proteomes" id="UP000178925"/>
    </source>
</evidence>
<sequence length="428" mass="46151">MLYPLPTGAGIQTTNKKILSSSPDGTKIENNLMTVNAQGALAEVRVQSTISPATPLQDGQTITLETGAISEVKSVSLSLPSDCLQNISISSSGYASKVIASIVAQAAAAEQTGAEARDGMYLFGYKKFTILLNAKNNNLATLEKPVELSFDVSGIEYPQYLSIAWFDTAAKKWIDLGSVLNGTALSIETKKTGDFGIVRTLEQLRTVENIKAGRAEVLGIKINSEETQPETAQAASVTEAEYLAGAGDVNVLLAAMSATRNIVQEKFFYDAHTKNLIKGLKNLTAANINSYTNFITYGSESAVKLGAGERAGVLNSYKAAFGKLPVSARDWQDVVNIATGHWTNERNTVAENKAKITFRAVYRREADLTNKYDDAAINILAYGLLSAKRNIGSEQTAIKTFKAVFRYNPKSTADWNSVRAIAYSGTKR</sequence>